<dbReference type="Proteomes" id="UP000604083">
    <property type="component" value="Unassembled WGS sequence"/>
</dbReference>
<dbReference type="GO" id="GO:0008972">
    <property type="term" value="F:phosphomethylpyrimidine kinase activity"/>
    <property type="evidence" value="ECO:0007669"/>
    <property type="project" value="InterPro"/>
</dbReference>
<keyword evidence="4" id="KW-0808">Transferase</keyword>
<dbReference type="EMBL" id="JAENIO010000053">
    <property type="protein sequence ID" value="MBK1835428.1"/>
    <property type="molecule type" value="Genomic_DNA"/>
</dbReference>
<organism evidence="4 5">
    <name type="scientific">Roseibacillus ishigakijimensis</name>
    <dbReference type="NCBI Taxonomy" id="454146"/>
    <lineage>
        <taxon>Bacteria</taxon>
        <taxon>Pseudomonadati</taxon>
        <taxon>Verrucomicrobiota</taxon>
        <taxon>Verrucomicrobiia</taxon>
        <taxon>Verrucomicrobiales</taxon>
        <taxon>Verrucomicrobiaceae</taxon>
        <taxon>Roseibacillus</taxon>
    </lineage>
</organism>
<dbReference type="CDD" id="cd01169">
    <property type="entry name" value="HMPP_kinase"/>
    <property type="match status" value="1"/>
</dbReference>
<evidence type="ECO:0000313" key="5">
    <source>
        <dbReference type="Proteomes" id="UP000604083"/>
    </source>
</evidence>
<comment type="caution">
    <text evidence="4">The sequence shown here is derived from an EMBL/GenBank/DDBJ whole genome shotgun (WGS) entry which is preliminary data.</text>
</comment>
<dbReference type="InterPro" id="IPR029056">
    <property type="entry name" value="Ribokinase-like"/>
</dbReference>
<evidence type="ECO:0000259" key="3">
    <source>
        <dbReference type="Pfam" id="PF08543"/>
    </source>
</evidence>
<dbReference type="GO" id="GO:0008902">
    <property type="term" value="F:hydroxymethylpyrimidine kinase activity"/>
    <property type="evidence" value="ECO:0007669"/>
    <property type="project" value="UniProtKB-EC"/>
</dbReference>
<evidence type="ECO:0000256" key="2">
    <source>
        <dbReference type="ARBA" id="ARBA00012135"/>
    </source>
</evidence>
<accession>A0A934VIU1</accession>
<dbReference type="SUPFAM" id="SSF53613">
    <property type="entry name" value="Ribokinase-like"/>
    <property type="match status" value="1"/>
</dbReference>
<dbReference type="GO" id="GO:0005829">
    <property type="term" value="C:cytosol"/>
    <property type="evidence" value="ECO:0007669"/>
    <property type="project" value="TreeGrafter"/>
</dbReference>
<name>A0A934VIU1_9BACT</name>
<dbReference type="Pfam" id="PF08543">
    <property type="entry name" value="Phos_pyr_kin"/>
    <property type="match status" value="1"/>
</dbReference>
<reference evidence="4" key="1">
    <citation type="submission" date="2021-01" db="EMBL/GenBank/DDBJ databases">
        <title>Modified the classification status of verrucomicrobia.</title>
        <authorList>
            <person name="Feng X."/>
        </authorList>
    </citation>
    <scope>NUCLEOTIDE SEQUENCE</scope>
    <source>
        <strain evidence="4">KCTC 12986</strain>
    </source>
</reference>
<evidence type="ECO:0000256" key="1">
    <source>
        <dbReference type="ARBA" id="ARBA00004948"/>
    </source>
</evidence>
<proteinExistence type="predicted"/>
<evidence type="ECO:0000313" key="4">
    <source>
        <dbReference type="EMBL" id="MBK1835428.1"/>
    </source>
</evidence>
<dbReference type="Gene3D" id="3.40.1190.20">
    <property type="match status" value="1"/>
</dbReference>
<dbReference type="PANTHER" id="PTHR20858">
    <property type="entry name" value="PHOSPHOMETHYLPYRIMIDINE KINASE"/>
    <property type="match status" value="1"/>
</dbReference>
<feature type="domain" description="Pyridoxamine kinase/Phosphomethylpyrimidine kinase" evidence="3">
    <location>
        <begin position="15"/>
        <end position="252"/>
    </location>
</feature>
<sequence length="270" mass="28354">MTPSPPVALTIAGFDTSSGAGLQADLLTFHQLGLHALTAATSLVVETPREVRSQHPVPPSVLLAQVELLLSQYPVAVIKIGLLARCEQVRAIAPLLAAARLPLVIDPVGISSTGSAMQEAGTDRALRHELAPLARLLTPNFPEACRLTGSLPSDEPHEVARRLARETGAAVLLTGGHHGSPEEVHDFLVSPEGERSFTSSRLAGATSLHGTGCVLSSAIAAGLGKGQQLADAVASGRAYLRQTLLHPLSWGEEDPMRALNHQAHRASHEE</sequence>
<dbReference type="AlphaFoldDB" id="A0A934VIU1"/>
<dbReference type="InterPro" id="IPR013749">
    <property type="entry name" value="PM/HMP-P_kinase-1"/>
</dbReference>
<dbReference type="EC" id="2.7.1.49" evidence="2"/>
<protein>
    <recommendedName>
        <fullName evidence="2">hydroxymethylpyrimidine kinase</fullName>
        <ecNumber evidence="2">2.7.1.49</ecNumber>
    </recommendedName>
</protein>
<dbReference type="GO" id="GO:0009228">
    <property type="term" value="P:thiamine biosynthetic process"/>
    <property type="evidence" value="ECO:0007669"/>
    <property type="project" value="InterPro"/>
</dbReference>
<keyword evidence="5" id="KW-1185">Reference proteome</keyword>
<dbReference type="PANTHER" id="PTHR20858:SF17">
    <property type="entry name" value="HYDROXYMETHYLPYRIMIDINE_PHOSPHOMETHYLPYRIMIDINE KINASE THI20-RELATED"/>
    <property type="match status" value="1"/>
</dbReference>
<comment type="pathway">
    <text evidence="1">Cofactor biosynthesis; thiamine diphosphate biosynthesis.</text>
</comment>
<dbReference type="InterPro" id="IPR004399">
    <property type="entry name" value="HMP/HMP-P_kinase_dom"/>
</dbReference>
<keyword evidence="4" id="KW-0418">Kinase</keyword>
<gene>
    <name evidence="4" type="ORF">JIN78_15265</name>
</gene>
<dbReference type="RefSeq" id="WP_200392863.1">
    <property type="nucleotide sequence ID" value="NZ_JAENIO010000053.1"/>
</dbReference>